<dbReference type="SUPFAM" id="SSF103473">
    <property type="entry name" value="MFS general substrate transporter"/>
    <property type="match status" value="1"/>
</dbReference>
<feature type="coiled-coil region" evidence="9">
    <location>
        <begin position="66"/>
        <end position="100"/>
    </location>
</feature>
<dbReference type="eggNOG" id="KOG0254">
    <property type="taxonomic scope" value="Eukaryota"/>
</dbReference>
<dbReference type="InterPro" id="IPR020846">
    <property type="entry name" value="MFS_dom"/>
</dbReference>
<dbReference type="InterPro" id="IPR044778">
    <property type="entry name" value="MFS_STP/MST-like_plant"/>
</dbReference>
<dbReference type="FunFam" id="1.20.1250.20:FF:000002">
    <property type="entry name" value="Sugar transport protein 13"/>
    <property type="match status" value="1"/>
</dbReference>
<comment type="similarity">
    <text evidence="2">Belongs to the major facilitator superfamily. Sugar transporter (TC 2.A.1.1) family.</text>
</comment>
<feature type="transmembrane region" description="Helical" evidence="11">
    <location>
        <begin position="841"/>
        <end position="863"/>
    </location>
</feature>
<keyword evidence="7 11" id="KW-1133">Transmembrane helix</keyword>
<dbReference type="Gene3D" id="1.20.1250.20">
    <property type="entry name" value="MFS general substrate transporter like domains"/>
    <property type="match status" value="1"/>
</dbReference>
<keyword evidence="3" id="KW-0813">Transport</keyword>
<comment type="subcellular location">
    <subcellularLocation>
        <location evidence="1">Membrane</location>
        <topology evidence="1">Multi-pass membrane protein</topology>
    </subcellularLocation>
</comment>
<dbReference type="GO" id="GO:0016020">
    <property type="term" value="C:membrane"/>
    <property type="evidence" value="ECO:0007669"/>
    <property type="project" value="UniProtKB-SubCell"/>
</dbReference>
<accession>A0A0E0P9Y1</accession>
<dbReference type="PRINTS" id="PR00171">
    <property type="entry name" value="SUGRTRNSPORT"/>
</dbReference>
<sequence>MQKLGLSGLRGLEGFRSLAGSTSTAAKAPNPKPSSDIGGSTYGSFANLKITAEKLVKEQASVKTDLEMTHTKLRRATEQINLLEAKLQQAVNENAKLKVKQTEDSKLWQGLDSKGNRRCCGSNKRKKRWIRVTRNSYMQLEDSIEQNKARLLYVDSRLECMEQELKLKEDVCICLKENLASTESEKNDLKLRNEGYTLEVQKLSKDNKELNELLSENNALQTEIEELKSRIIELQKTQEIVMVQHVEECQVAEDKIRRLESEAEISASNISQLEKQELLQKILKLESDNQELLGRVQSVLNEKSNDTESLQGEIAKRDQQVETLENQAEKLIKEMENKCNEKISENRQDSESSFEMDNEHKESTLRAYHKEELQRIQSQAENELRERLSSLRKDHEIQMKSLTKKHEENCQKLQDELELQKSKEEKQRALLQLQWKVMGETQQVDQEVNSKKVTHHEYEVETANGRITKRRKTKSTVMFGVQEPNTQKSLHDTADKDPTKMKKVVAGSHPHPANIGSAMAAGVLDAGGAVPAAAYSGELTLSVLVTCLVAASGGLIFGYDIGISGGVSQMKPFLATFFPKVLMRMADAKRDQYCVFDSHALTAFTSSLYVAGLVASLAAGRVTRWLGRRGVMLMGGALFFAGGAMTGGAVNVAMLIVGRMLLGFGVGFTNQAAPLYLAEMAPPRFRGSLTVGFQFFLSLGILIANLTNYGTARVPWGWRLSLGLAGAPAVFIVIGAFFLTDTPSSFVMRGKVDRARAALLRVRGHRADVDAELKAIVHAVEAARGSEDVGAFRRLVTWREYRPHLTFALALPLCHQLSGMMVLTFFSPLVFRVAGFGSNAALMGAVILAGVKFASLILSTLVIDRYGRKVLVIAGAALMIVCQVANAWIMGAKSGKHGEVAMPRAYSVALLVLTCVQGAGFGMSWAPLIWVIPGEIFPVEVRSAGQAVSVSVTLGLTFVQTQTFLALLCRLKYATFAYYAGWVAAMTAFVLVFMPETKGVPLESMGAVWAGHWYWRRFVGGGDGKPEQRPICLILKFKLVGLRAS</sequence>
<feature type="transmembrane region" description="Helical" evidence="11">
    <location>
        <begin position="631"/>
        <end position="650"/>
    </location>
</feature>
<evidence type="ECO:0000256" key="1">
    <source>
        <dbReference type="ARBA" id="ARBA00004141"/>
    </source>
</evidence>
<dbReference type="PANTHER" id="PTHR23500">
    <property type="entry name" value="SOLUTE CARRIER FAMILY 2, FACILITATED GLUCOSE TRANSPORTER"/>
    <property type="match status" value="1"/>
</dbReference>
<evidence type="ECO:0000256" key="6">
    <source>
        <dbReference type="ARBA" id="ARBA00022847"/>
    </source>
</evidence>
<dbReference type="NCBIfam" id="TIGR00879">
    <property type="entry name" value="SP"/>
    <property type="match status" value="1"/>
</dbReference>
<dbReference type="InterPro" id="IPR005829">
    <property type="entry name" value="Sugar_transporter_CS"/>
</dbReference>
<reference evidence="14" key="1">
    <citation type="submission" date="2013-06" db="EMBL/GenBank/DDBJ databases">
        <authorList>
            <person name="Zhao Q."/>
        </authorList>
    </citation>
    <scope>NUCLEOTIDE SEQUENCE</scope>
    <source>
        <strain evidence="14">cv. W1943</strain>
    </source>
</reference>
<evidence type="ECO:0000256" key="11">
    <source>
        <dbReference type="SAM" id="Phobius"/>
    </source>
</evidence>
<keyword evidence="8 11" id="KW-0472">Membrane</keyword>
<organism evidence="13 14">
    <name type="scientific">Oryza rufipogon</name>
    <name type="common">Brownbeard rice</name>
    <name type="synonym">Asian wild rice</name>
    <dbReference type="NCBI Taxonomy" id="4529"/>
    <lineage>
        <taxon>Eukaryota</taxon>
        <taxon>Viridiplantae</taxon>
        <taxon>Streptophyta</taxon>
        <taxon>Embryophyta</taxon>
        <taxon>Tracheophyta</taxon>
        <taxon>Spermatophyta</taxon>
        <taxon>Magnoliopsida</taxon>
        <taxon>Liliopsida</taxon>
        <taxon>Poales</taxon>
        <taxon>Poaceae</taxon>
        <taxon>BOP clade</taxon>
        <taxon>Oryzoideae</taxon>
        <taxon>Oryzeae</taxon>
        <taxon>Oryzinae</taxon>
        <taxon>Oryza</taxon>
    </lineage>
</organism>
<dbReference type="Gramene" id="ORUFI04G15810.1">
    <property type="protein sequence ID" value="ORUFI04G15810.1"/>
    <property type="gene ID" value="ORUFI04G15810"/>
</dbReference>
<keyword evidence="14" id="KW-1185">Reference proteome</keyword>
<dbReference type="InterPro" id="IPR005828">
    <property type="entry name" value="MFS_sugar_transport-like"/>
</dbReference>
<evidence type="ECO:0000256" key="8">
    <source>
        <dbReference type="ARBA" id="ARBA00023136"/>
    </source>
</evidence>
<keyword evidence="5 11" id="KW-0812">Transmembrane</keyword>
<feature type="transmembrane region" description="Helical" evidence="11">
    <location>
        <begin position="689"/>
        <end position="710"/>
    </location>
</feature>
<dbReference type="HOGENOM" id="CLU_291944_0_0_1"/>
<dbReference type="Proteomes" id="UP000008022">
    <property type="component" value="Unassembled WGS sequence"/>
</dbReference>
<reference evidence="13" key="2">
    <citation type="submission" date="2015-06" db="UniProtKB">
        <authorList>
            <consortium name="EnsemblPlants"/>
        </authorList>
    </citation>
    <scope>IDENTIFICATION</scope>
</reference>
<feature type="transmembrane region" description="Helical" evidence="11">
    <location>
        <begin position="716"/>
        <end position="739"/>
    </location>
</feature>
<feature type="transmembrane region" description="Helical" evidence="11">
    <location>
        <begin position="909"/>
        <end position="932"/>
    </location>
</feature>
<dbReference type="PROSITE" id="PS00217">
    <property type="entry name" value="SUGAR_TRANSPORT_2"/>
    <property type="match status" value="1"/>
</dbReference>
<dbReference type="CDD" id="cd17361">
    <property type="entry name" value="MFS_STP"/>
    <property type="match status" value="1"/>
</dbReference>
<dbReference type="InterPro" id="IPR003663">
    <property type="entry name" value="Sugar/inositol_transpt"/>
</dbReference>
<dbReference type="Pfam" id="PF00083">
    <property type="entry name" value="Sugar_tr"/>
    <property type="match status" value="1"/>
</dbReference>
<name>A0A0E0P9Y1_ORYRU</name>
<dbReference type="PANTHER" id="PTHR23500:SF92">
    <property type="entry name" value="OS04G0452600 PROTEIN"/>
    <property type="match status" value="1"/>
</dbReference>
<evidence type="ECO:0000256" key="9">
    <source>
        <dbReference type="SAM" id="Coils"/>
    </source>
</evidence>
<feature type="region of interest" description="Disordered" evidence="10">
    <location>
        <begin position="342"/>
        <end position="362"/>
    </location>
</feature>
<dbReference type="InterPro" id="IPR045262">
    <property type="entry name" value="STP/PLT_plant"/>
</dbReference>
<feature type="domain" description="Major facilitator superfamily (MFS) profile" evidence="12">
    <location>
        <begin position="546"/>
        <end position="998"/>
    </location>
</feature>
<evidence type="ECO:0000256" key="2">
    <source>
        <dbReference type="ARBA" id="ARBA00010992"/>
    </source>
</evidence>
<dbReference type="GO" id="GO:0015293">
    <property type="term" value="F:symporter activity"/>
    <property type="evidence" value="ECO:0007669"/>
    <property type="project" value="UniProtKB-KW"/>
</dbReference>
<evidence type="ECO:0000313" key="14">
    <source>
        <dbReference type="Proteomes" id="UP000008022"/>
    </source>
</evidence>
<proteinExistence type="inferred from homology"/>
<keyword evidence="9" id="KW-0175">Coiled coil</keyword>
<evidence type="ECO:0000313" key="13">
    <source>
        <dbReference type="EnsemblPlants" id="ORUFI04G15810.1"/>
    </source>
</evidence>
<dbReference type="InterPro" id="IPR036259">
    <property type="entry name" value="MFS_trans_sf"/>
</dbReference>
<evidence type="ECO:0000259" key="12">
    <source>
        <dbReference type="PROSITE" id="PS50850"/>
    </source>
</evidence>
<feature type="transmembrane region" description="Helical" evidence="11">
    <location>
        <begin position="976"/>
        <end position="994"/>
    </location>
</feature>
<protein>
    <recommendedName>
        <fullName evidence="12">Major facilitator superfamily (MFS) profile domain-containing protein</fullName>
    </recommendedName>
</protein>
<feature type="transmembrane region" description="Helical" evidence="11">
    <location>
        <begin position="600"/>
        <end position="619"/>
    </location>
</feature>
<feature type="transmembrane region" description="Helical" evidence="11">
    <location>
        <begin position="870"/>
        <end position="889"/>
    </location>
</feature>
<dbReference type="PROSITE" id="PS50850">
    <property type="entry name" value="MFS"/>
    <property type="match status" value="1"/>
</dbReference>
<evidence type="ECO:0000256" key="4">
    <source>
        <dbReference type="ARBA" id="ARBA00022597"/>
    </source>
</evidence>
<keyword evidence="4" id="KW-0762">Sugar transport</keyword>
<evidence type="ECO:0000256" key="10">
    <source>
        <dbReference type="SAM" id="MobiDB-lite"/>
    </source>
</evidence>
<evidence type="ECO:0000256" key="5">
    <source>
        <dbReference type="ARBA" id="ARBA00022692"/>
    </source>
</evidence>
<dbReference type="STRING" id="4529.A0A0E0P9Y1"/>
<dbReference type="AlphaFoldDB" id="A0A0E0P9Y1"/>
<keyword evidence="6" id="KW-0769">Symport</keyword>
<evidence type="ECO:0000256" key="7">
    <source>
        <dbReference type="ARBA" id="ARBA00022989"/>
    </source>
</evidence>
<dbReference type="GO" id="GO:0015145">
    <property type="term" value="F:monosaccharide transmembrane transporter activity"/>
    <property type="evidence" value="ECO:0007669"/>
    <property type="project" value="InterPro"/>
</dbReference>
<feature type="transmembrane region" description="Helical" evidence="11">
    <location>
        <begin position="807"/>
        <end position="829"/>
    </location>
</feature>
<evidence type="ECO:0000256" key="3">
    <source>
        <dbReference type="ARBA" id="ARBA00022448"/>
    </source>
</evidence>
<feature type="transmembrane region" description="Helical" evidence="11">
    <location>
        <begin position="656"/>
        <end position="677"/>
    </location>
</feature>
<dbReference type="EnsemblPlants" id="ORUFI04G15810.1">
    <property type="protein sequence ID" value="ORUFI04G15810.1"/>
    <property type="gene ID" value="ORUFI04G15810"/>
</dbReference>